<gene>
    <name evidence="11" type="ORF">QWY31_04710</name>
</gene>
<proteinExistence type="predicted"/>
<keyword evidence="4" id="KW-0808">Transferase</keyword>
<evidence type="ECO:0000256" key="1">
    <source>
        <dbReference type="ARBA" id="ARBA00000085"/>
    </source>
</evidence>
<dbReference type="EMBL" id="JAUHJS010000002">
    <property type="protein sequence ID" value="MDN4164789.1"/>
    <property type="molecule type" value="Genomic_DNA"/>
</dbReference>
<dbReference type="SUPFAM" id="SSF55874">
    <property type="entry name" value="ATPase domain of HSP90 chaperone/DNA topoisomerase II/histidine kinase"/>
    <property type="match status" value="1"/>
</dbReference>
<feature type="domain" description="Histidine kinase" evidence="10">
    <location>
        <begin position="423"/>
        <end position="640"/>
    </location>
</feature>
<dbReference type="EC" id="2.7.13.3" evidence="2"/>
<keyword evidence="5" id="KW-0547">Nucleotide-binding</keyword>
<reference evidence="11" key="1">
    <citation type="submission" date="2023-06" db="EMBL/GenBank/DDBJ databases">
        <title>Cytophagales bacterium Strain LB-30, isolated from soil.</title>
        <authorList>
            <person name="Liu B."/>
        </authorList>
    </citation>
    <scope>NUCLEOTIDE SEQUENCE</scope>
    <source>
        <strain evidence="11">LB-30</strain>
    </source>
</reference>
<feature type="transmembrane region" description="Helical" evidence="9">
    <location>
        <begin position="278"/>
        <end position="296"/>
    </location>
</feature>
<keyword evidence="9" id="KW-0472">Membrane</keyword>
<evidence type="ECO:0000313" key="11">
    <source>
        <dbReference type="EMBL" id="MDN4164789.1"/>
    </source>
</evidence>
<keyword evidence="8" id="KW-0902">Two-component regulatory system</keyword>
<sequence>MSRIKTIFSAGFFILLWLVPLIVIGDSSSSNFQGEVSSKIDLPWRFFPNQLLHPIEAINSKGYIPLDRDSWILPQDSGYHWGTYQTRLRLNKNGQFSLYFPAINSAAKIWVNNKLVFSKGSVSPSEEMHVGNGSIAIINLPSGHKEVIITIQFSNYDTVKSGIAEGVFLGEINSLNKLINKRSAFSIGFIGIFLIISLLCLVLFLYFRNSVEHLYLSIIAVLIAFRTMFLYKAHLYMPIFDGLSFGFKNRIVYTSVYLILIFLPLFINASFRVNKNYLTSLFVIVGVIISLLSLVLPPELYGGVLLNGAHLFFLFEILYTIYIFWLNRAKVFRKLLVIGLSLCFPLIILEMAKNSGLIYISAPFLLEFSVLIFFLFQIILLAKRNSKTFLLIEKMNRSLEEQVDVRTKELVESNKVKESLLSVISHDLRGPLGSLKGVLSLFNNGFISESEMKPLAKQLEAELYNTDILFENLLRWSLAQSSGLRIEKKCYILHDLVAESATIFKEMANQKEIKLVYENLNDELLVMVDRNIVQLAIRNLLSNAIKFTRRGGEIKVCAERTEVGIVCLKIADNGVGMSADQVKKFMNNEPHHKTGTELEQGHGLGLKICKDFLTMMGANITLTSTIDQGTTFAVCLEEAVIENRPVQVTSKV</sequence>
<dbReference type="PANTHER" id="PTHR42878">
    <property type="entry name" value="TWO-COMPONENT HISTIDINE KINASE"/>
    <property type="match status" value="1"/>
</dbReference>
<dbReference type="CDD" id="cd00075">
    <property type="entry name" value="HATPase"/>
    <property type="match status" value="1"/>
</dbReference>
<dbReference type="SMART" id="SM00387">
    <property type="entry name" value="HATPase_c"/>
    <property type="match status" value="1"/>
</dbReference>
<keyword evidence="9" id="KW-0812">Transmembrane</keyword>
<dbReference type="CDD" id="cd00082">
    <property type="entry name" value="HisKA"/>
    <property type="match status" value="1"/>
</dbReference>
<dbReference type="PRINTS" id="PR00344">
    <property type="entry name" value="BCTRLSENSOR"/>
</dbReference>
<comment type="catalytic activity">
    <reaction evidence="1">
        <text>ATP + protein L-histidine = ADP + protein N-phospho-L-histidine.</text>
        <dbReference type="EC" id="2.7.13.3"/>
    </reaction>
</comment>
<dbReference type="Pfam" id="PF02518">
    <property type="entry name" value="HATPase_c"/>
    <property type="match status" value="1"/>
</dbReference>
<dbReference type="InterPro" id="IPR004358">
    <property type="entry name" value="Sig_transdc_His_kin-like_C"/>
</dbReference>
<evidence type="ECO:0000256" key="6">
    <source>
        <dbReference type="ARBA" id="ARBA00022777"/>
    </source>
</evidence>
<feature type="transmembrane region" description="Helical" evidence="9">
    <location>
        <begin position="335"/>
        <end position="352"/>
    </location>
</feature>
<evidence type="ECO:0000256" key="7">
    <source>
        <dbReference type="ARBA" id="ARBA00022840"/>
    </source>
</evidence>
<dbReference type="SUPFAM" id="SSF49785">
    <property type="entry name" value="Galactose-binding domain-like"/>
    <property type="match status" value="1"/>
</dbReference>
<feature type="transmembrane region" description="Helical" evidence="9">
    <location>
        <begin position="358"/>
        <end position="382"/>
    </location>
</feature>
<dbReference type="InterPro" id="IPR036890">
    <property type="entry name" value="HATPase_C_sf"/>
</dbReference>
<accession>A0ABT8F3E1</accession>
<dbReference type="InterPro" id="IPR005467">
    <property type="entry name" value="His_kinase_dom"/>
</dbReference>
<feature type="transmembrane region" description="Helical" evidence="9">
    <location>
        <begin position="184"/>
        <end position="207"/>
    </location>
</feature>
<dbReference type="InterPro" id="IPR003594">
    <property type="entry name" value="HATPase_dom"/>
</dbReference>
<dbReference type="Proteomes" id="UP001168552">
    <property type="component" value="Unassembled WGS sequence"/>
</dbReference>
<keyword evidence="9" id="KW-1133">Transmembrane helix</keyword>
<dbReference type="InterPro" id="IPR011623">
    <property type="entry name" value="7TMR_DISM_rcpt_extracell_dom1"/>
</dbReference>
<comment type="caution">
    <text evidence="11">The sequence shown here is derived from an EMBL/GenBank/DDBJ whole genome shotgun (WGS) entry which is preliminary data.</text>
</comment>
<keyword evidence="6" id="KW-0418">Kinase</keyword>
<feature type="transmembrane region" description="Helical" evidence="9">
    <location>
        <begin position="251"/>
        <end position="271"/>
    </location>
</feature>
<dbReference type="PANTHER" id="PTHR42878:SF7">
    <property type="entry name" value="SENSOR HISTIDINE KINASE GLRK"/>
    <property type="match status" value="1"/>
</dbReference>
<dbReference type="Gene3D" id="3.30.565.10">
    <property type="entry name" value="Histidine kinase-like ATPase, C-terminal domain"/>
    <property type="match status" value="1"/>
</dbReference>
<dbReference type="SUPFAM" id="SSF47384">
    <property type="entry name" value="Homodimeric domain of signal transducing histidine kinase"/>
    <property type="match status" value="1"/>
</dbReference>
<dbReference type="InterPro" id="IPR036097">
    <property type="entry name" value="HisK_dim/P_sf"/>
</dbReference>
<evidence type="ECO:0000256" key="2">
    <source>
        <dbReference type="ARBA" id="ARBA00012438"/>
    </source>
</evidence>
<feature type="transmembrane region" description="Helical" evidence="9">
    <location>
        <begin position="308"/>
        <end position="326"/>
    </location>
</feature>
<evidence type="ECO:0000256" key="9">
    <source>
        <dbReference type="SAM" id="Phobius"/>
    </source>
</evidence>
<dbReference type="Pfam" id="PF07695">
    <property type="entry name" value="7TMR-DISM_7TM"/>
    <property type="match status" value="1"/>
</dbReference>
<evidence type="ECO:0000256" key="5">
    <source>
        <dbReference type="ARBA" id="ARBA00022741"/>
    </source>
</evidence>
<dbReference type="RefSeq" id="WP_320003315.1">
    <property type="nucleotide sequence ID" value="NZ_JAUHJS010000002.1"/>
</dbReference>
<keyword evidence="12" id="KW-1185">Reference proteome</keyword>
<protein>
    <recommendedName>
        <fullName evidence="2">histidine kinase</fullName>
        <ecNumber evidence="2">2.7.13.3</ecNumber>
    </recommendedName>
</protein>
<evidence type="ECO:0000259" key="10">
    <source>
        <dbReference type="PROSITE" id="PS50109"/>
    </source>
</evidence>
<dbReference type="SMART" id="SM00388">
    <property type="entry name" value="HisKA"/>
    <property type="match status" value="1"/>
</dbReference>
<evidence type="ECO:0000256" key="4">
    <source>
        <dbReference type="ARBA" id="ARBA00022679"/>
    </source>
</evidence>
<dbReference type="PROSITE" id="PS50109">
    <property type="entry name" value="HIS_KIN"/>
    <property type="match status" value="1"/>
</dbReference>
<dbReference type="Gene3D" id="1.10.287.130">
    <property type="match status" value="1"/>
</dbReference>
<dbReference type="InterPro" id="IPR008979">
    <property type="entry name" value="Galactose-bd-like_sf"/>
</dbReference>
<dbReference type="InterPro" id="IPR050351">
    <property type="entry name" value="BphY/WalK/GraS-like"/>
</dbReference>
<evidence type="ECO:0000256" key="3">
    <source>
        <dbReference type="ARBA" id="ARBA00022553"/>
    </source>
</evidence>
<organism evidence="11 12">
    <name type="scientific">Shiella aurantiaca</name>
    <dbReference type="NCBI Taxonomy" id="3058365"/>
    <lineage>
        <taxon>Bacteria</taxon>
        <taxon>Pseudomonadati</taxon>
        <taxon>Bacteroidota</taxon>
        <taxon>Cytophagia</taxon>
        <taxon>Cytophagales</taxon>
        <taxon>Shiellaceae</taxon>
        <taxon>Shiella</taxon>
    </lineage>
</organism>
<keyword evidence="7 11" id="KW-0067">ATP-binding</keyword>
<dbReference type="InterPro" id="IPR003661">
    <property type="entry name" value="HisK_dim/P_dom"/>
</dbReference>
<feature type="transmembrane region" description="Helical" evidence="9">
    <location>
        <begin position="214"/>
        <end position="231"/>
    </location>
</feature>
<keyword evidence="3" id="KW-0597">Phosphoprotein</keyword>
<evidence type="ECO:0000256" key="8">
    <source>
        <dbReference type="ARBA" id="ARBA00023012"/>
    </source>
</evidence>
<evidence type="ECO:0000313" key="12">
    <source>
        <dbReference type="Proteomes" id="UP001168552"/>
    </source>
</evidence>
<dbReference type="GO" id="GO:0005524">
    <property type="term" value="F:ATP binding"/>
    <property type="evidence" value="ECO:0007669"/>
    <property type="project" value="UniProtKB-KW"/>
</dbReference>
<name>A0ABT8F3E1_9BACT</name>